<keyword evidence="4" id="KW-1185">Reference proteome</keyword>
<dbReference type="Proteomes" id="UP001432322">
    <property type="component" value="Unassembled WGS sequence"/>
</dbReference>
<feature type="transmembrane region" description="Helical" evidence="2">
    <location>
        <begin position="20"/>
        <end position="40"/>
    </location>
</feature>
<dbReference type="Pfam" id="PF25093">
    <property type="entry name" value="DUF7807"/>
    <property type="match status" value="1"/>
</dbReference>
<feature type="region of interest" description="Disordered" evidence="1">
    <location>
        <begin position="168"/>
        <end position="200"/>
    </location>
</feature>
<proteinExistence type="predicted"/>
<comment type="caution">
    <text evidence="3">The sequence shown here is derived from an EMBL/GenBank/DDBJ whole genome shotgun (WGS) entry which is preliminary data.</text>
</comment>
<dbReference type="InterPro" id="IPR056709">
    <property type="entry name" value="DUF7807"/>
</dbReference>
<organism evidence="3 4">
    <name type="scientific">Pristionchus fissidentatus</name>
    <dbReference type="NCBI Taxonomy" id="1538716"/>
    <lineage>
        <taxon>Eukaryota</taxon>
        <taxon>Metazoa</taxon>
        <taxon>Ecdysozoa</taxon>
        <taxon>Nematoda</taxon>
        <taxon>Chromadorea</taxon>
        <taxon>Rhabditida</taxon>
        <taxon>Rhabditina</taxon>
        <taxon>Diplogasteromorpha</taxon>
        <taxon>Diplogasteroidea</taxon>
        <taxon>Neodiplogasteridae</taxon>
        <taxon>Pristionchus</taxon>
    </lineage>
</organism>
<keyword evidence="2" id="KW-1133">Transmembrane helix</keyword>
<dbReference type="PANTHER" id="PTHR34851">
    <property type="entry name" value="PROTEIN CBG05235-RELATED"/>
    <property type="match status" value="1"/>
</dbReference>
<keyword evidence="2" id="KW-0812">Transmembrane</keyword>
<reference evidence="3" key="1">
    <citation type="submission" date="2023-10" db="EMBL/GenBank/DDBJ databases">
        <title>Genome assembly of Pristionchus species.</title>
        <authorList>
            <person name="Yoshida K."/>
            <person name="Sommer R.J."/>
        </authorList>
    </citation>
    <scope>NUCLEOTIDE SEQUENCE</scope>
    <source>
        <strain evidence="3">RS5133</strain>
    </source>
</reference>
<name>A0AAV5VVT8_9BILA</name>
<gene>
    <name evidence="3" type="ORF">PFISCL1PPCAC_13942</name>
</gene>
<evidence type="ECO:0000313" key="4">
    <source>
        <dbReference type="Proteomes" id="UP001432322"/>
    </source>
</evidence>
<evidence type="ECO:0000256" key="1">
    <source>
        <dbReference type="SAM" id="MobiDB-lite"/>
    </source>
</evidence>
<accession>A0AAV5VVT8</accession>
<keyword evidence="2" id="KW-0472">Membrane</keyword>
<feature type="non-terminal residue" evidence="3">
    <location>
        <position position="1"/>
    </location>
</feature>
<protein>
    <recommendedName>
        <fullName evidence="5">G protein-coupled receptor</fullName>
    </recommendedName>
</protein>
<dbReference type="AlphaFoldDB" id="A0AAV5VVT8"/>
<dbReference type="PANTHER" id="PTHR34851:SF5">
    <property type="entry name" value="MARVEL DOMAIN-CONTAINING PROTEIN"/>
    <property type="match status" value="1"/>
</dbReference>
<sequence length="200" mass="21823">FAVLYIATPRILNVSTTTKICLGGIMVGALVCAVLSLIGIRTGAPKLLKPIIILNVIVQALLLLQIFYAIAAILFPDLPIPAVVKDTIREFEFRLDSVENKITNIMQSIAAAVLLIDIVLYAISLRVLIIHVKCFYIIKAKRYQPVPVYHIPPLSMRPLVVVKTDEVTTDGQTQPAVPDAQPELSGNSPNVKSEDALENS</sequence>
<dbReference type="EMBL" id="BTSY01000004">
    <property type="protein sequence ID" value="GMT22645.1"/>
    <property type="molecule type" value="Genomic_DNA"/>
</dbReference>
<feature type="transmembrane region" description="Helical" evidence="2">
    <location>
        <begin position="105"/>
        <end position="129"/>
    </location>
</feature>
<feature type="transmembrane region" description="Helical" evidence="2">
    <location>
        <begin position="52"/>
        <end position="75"/>
    </location>
</feature>
<evidence type="ECO:0000256" key="2">
    <source>
        <dbReference type="SAM" id="Phobius"/>
    </source>
</evidence>
<evidence type="ECO:0008006" key="5">
    <source>
        <dbReference type="Google" id="ProtNLM"/>
    </source>
</evidence>
<evidence type="ECO:0000313" key="3">
    <source>
        <dbReference type="EMBL" id="GMT22645.1"/>
    </source>
</evidence>